<dbReference type="RefSeq" id="XP_022576784.1">
    <property type="nucleotide sequence ID" value="XM_022727802.1"/>
</dbReference>
<dbReference type="VEuPathDB" id="FungiDB:ASPZODRAFT_2122392"/>
<dbReference type="STRING" id="1073090.A0A1L9S539"/>
<dbReference type="PANTHER" id="PTHR38248">
    <property type="entry name" value="FUNK1 6"/>
    <property type="match status" value="1"/>
</dbReference>
<sequence length="118" mass="13505">MASGNAYDEDDIPRFCERAQQVFKAQSARYFVHGLLVRGATLELWVFERSGAYSSERLDLAQRPDLLLRVLAGSNLMSDEEAGFDSFVLRAGYITFHQRNMFHLRVELIATADYIVRL</sequence>
<dbReference type="Proteomes" id="UP000184188">
    <property type="component" value="Unassembled WGS sequence"/>
</dbReference>
<dbReference type="PANTHER" id="PTHR38248:SF2">
    <property type="entry name" value="FUNK1 11"/>
    <property type="match status" value="1"/>
</dbReference>
<dbReference type="EMBL" id="KV878362">
    <property type="protein sequence ID" value="OJJ42274.1"/>
    <property type="molecule type" value="Genomic_DNA"/>
</dbReference>
<accession>A0A1L9S539</accession>
<keyword evidence="3" id="KW-1185">Reference proteome</keyword>
<evidence type="ECO:0000259" key="1">
    <source>
        <dbReference type="Pfam" id="PF17667"/>
    </source>
</evidence>
<dbReference type="AlphaFoldDB" id="A0A1L9S539"/>
<protein>
    <recommendedName>
        <fullName evidence="1">Fungal-type protein kinase domain-containing protein</fullName>
    </recommendedName>
</protein>
<reference evidence="3" key="1">
    <citation type="journal article" date="2017" name="Genome Biol.">
        <title>Comparative genomics reveals high biological diversity and specific adaptations in the industrially and medically important fungal genus Aspergillus.</title>
        <authorList>
            <person name="de Vries R.P."/>
            <person name="Riley R."/>
            <person name="Wiebenga A."/>
            <person name="Aguilar-Osorio G."/>
            <person name="Amillis S."/>
            <person name="Uchima C.A."/>
            <person name="Anderluh G."/>
            <person name="Asadollahi M."/>
            <person name="Askin M."/>
            <person name="Barry K."/>
            <person name="Battaglia E."/>
            <person name="Bayram O."/>
            <person name="Benocci T."/>
            <person name="Braus-Stromeyer S.A."/>
            <person name="Caldana C."/>
            <person name="Canovas D."/>
            <person name="Cerqueira G.C."/>
            <person name="Chen F."/>
            <person name="Chen W."/>
            <person name="Choi C."/>
            <person name="Clum A."/>
            <person name="Dos Santos R.A."/>
            <person name="Damasio A.R."/>
            <person name="Diallinas G."/>
            <person name="Emri T."/>
            <person name="Fekete E."/>
            <person name="Flipphi M."/>
            <person name="Freyberg S."/>
            <person name="Gallo A."/>
            <person name="Gournas C."/>
            <person name="Habgood R."/>
            <person name="Hainaut M."/>
            <person name="Harispe M.L."/>
            <person name="Henrissat B."/>
            <person name="Hilden K.S."/>
            <person name="Hope R."/>
            <person name="Hossain A."/>
            <person name="Karabika E."/>
            <person name="Karaffa L."/>
            <person name="Karanyi Z."/>
            <person name="Krasevec N."/>
            <person name="Kuo A."/>
            <person name="Kusch H."/>
            <person name="LaButti K."/>
            <person name="Lagendijk E.L."/>
            <person name="Lapidus A."/>
            <person name="Levasseur A."/>
            <person name="Lindquist E."/>
            <person name="Lipzen A."/>
            <person name="Logrieco A.F."/>
            <person name="MacCabe A."/>
            <person name="Maekelae M.R."/>
            <person name="Malavazi I."/>
            <person name="Melin P."/>
            <person name="Meyer V."/>
            <person name="Mielnichuk N."/>
            <person name="Miskei M."/>
            <person name="Molnar A.P."/>
            <person name="Mule G."/>
            <person name="Ngan C.Y."/>
            <person name="Orejas M."/>
            <person name="Orosz E."/>
            <person name="Ouedraogo J.P."/>
            <person name="Overkamp K.M."/>
            <person name="Park H.-S."/>
            <person name="Perrone G."/>
            <person name="Piumi F."/>
            <person name="Punt P.J."/>
            <person name="Ram A.F."/>
            <person name="Ramon A."/>
            <person name="Rauscher S."/>
            <person name="Record E."/>
            <person name="Riano-Pachon D.M."/>
            <person name="Robert V."/>
            <person name="Roehrig J."/>
            <person name="Ruller R."/>
            <person name="Salamov A."/>
            <person name="Salih N.S."/>
            <person name="Samson R.A."/>
            <person name="Sandor E."/>
            <person name="Sanguinetti M."/>
            <person name="Schuetze T."/>
            <person name="Sepcic K."/>
            <person name="Shelest E."/>
            <person name="Sherlock G."/>
            <person name="Sophianopoulou V."/>
            <person name="Squina F.M."/>
            <person name="Sun H."/>
            <person name="Susca A."/>
            <person name="Todd R.B."/>
            <person name="Tsang A."/>
            <person name="Unkles S.E."/>
            <person name="van de Wiele N."/>
            <person name="van Rossen-Uffink D."/>
            <person name="Oliveira J.V."/>
            <person name="Vesth T.C."/>
            <person name="Visser J."/>
            <person name="Yu J.-H."/>
            <person name="Zhou M."/>
            <person name="Andersen M.R."/>
            <person name="Archer D.B."/>
            <person name="Baker S.E."/>
            <person name="Benoit I."/>
            <person name="Brakhage A.A."/>
            <person name="Braus G.H."/>
            <person name="Fischer R."/>
            <person name="Frisvad J.C."/>
            <person name="Goldman G.H."/>
            <person name="Houbraken J."/>
            <person name="Oakley B."/>
            <person name="Pocsi I."/>
            <person name="Scazzocchio C."/>
            <person name="Seiboth B."/>
            <person name="vanKuyk P.A."/>
            <person name="Wortman J."/>
            <person name="Dyer P.S."/>
            <person name="Grigoriev I.V."/>
        </authorList>
    </citation>
    <scope>NUCLEOTIDE SEQUENCE [LARGE SCALE GENOMIC DNA]</scope>
    <source>
        <strain evidence="3">CBS 506.65</strain>
    </source>
</reference>
<evidence type="ECO:0000313" key="2">
    <source>
        <dbReference type="EMBL" id="OJJ42274.1"/>
    </source>
</evidence>
<dbReference type="InterPro" id="IPR040976">
    <property type="entry name" value="Pkinase_fungal"/>
</dbReference>
<feature type="domain" description="Fungal-type protein kinase" evidence="1">
    <location>
        <begin position="9"/>
        <end position="115"/>
    </location>
</feature>
<gene>
    <name evidence="2" type="ORF">ASPZODRAFT_2122392</name>
</gene>
<organism evidence="2 3">
    <name type="scientific">Penicilliopsis zonata CBS 506.65</name>
    <dbReference type="NCBI Taxonomy" id="1073090"/>
    <lineage>
        <taxon>Eukaryota</taxon>
        <taxon>Fungi</taxon>
        <taxon>Dikarya</taxon>
        <taxon>Ascomycota</taxon>
        <taxon>Pezizomycotina</taxon>
        <taxon>Eurotiomycetes</taxon>
        <taxon>Eurotiomycetidae</taxon>
        <taxon>Eurotiales</taxon>
        <taxon>Aspergillaceae</taxon>
        <taxon>Penicilliopsis</taxon>
    </lineage>
</organism>
<name>A0A1L9S539_9EURO</name>
<dbReference type="OrthoDB" id="4353729at2759"/>
<evidence type="ECO:0000313" key="3">
    <source>
        <dbReference type="Proteomes" id="UP000184188"/>
    </source>
</evidence>
<proteinExistence type="predicted"/>
<dbReference type="Pfam" id="PF17667">
    <property type="entry name" value="Pkinase_fungal"/>
    <property type="match status" value="1"/>
</dbReference>
<dbReference type="GeneID" id="34614266"/>